<dbReference type="AlphaFoldDB" id="A0A518CQF9"/>
<keyword evidence="3" id="KW-0813">Transport</keyword>
<comment type="similarity">
    <text evidence="2">Belongs to the binding-protein-dependent transport system permease family. FecCD subfamily.</text>
</comment>
<comment type="subcellular location">
    <subcellularLocation>
        <location evidence="1">Cell membrane</location>
        <topology evidence="1">Multi-pass membrane protein</topology>
    </subcellularLocation>
</comment>
<keyword evidence="6 8" id="KW-1133">Transmembrane helix</keyword>
<dbReference type="FunFam" id="1.10.3470.10:FF:000001">
    <property type="entry name" value="Vitamin B12 ABC transporter permease BtuC"/>
    <property type="match status" value="1"/>
</dbReference>
<feature type="transmembrane region" description="Helical" evidence="8">
    <location>
        <begin position="313"/>
        <end position="332"/>
    </location>
</feature>
<dbReference type="OrthoDB" id="9792889at2"/>
<evidence type="ECO:0000313" key="9">
    <source>
        <dbReference type="EMBL" id="QDU81462.1"/>
    </source>
</evidence>
<dbReference type="RefSeq" id="WP_144996821.1">
    <property type="nucleotide sequence ID" value="NZ_CP036281.1"/>
</dbReference>
<organism evidence="9 10">
    <name type="scientific">Polystyrenella longa</name>
    <dbReference type="NCBI Taxonomy" id="2528007"/>
    <lineage>
        <taxon>Bacteria</taxon>
        <taxon>Pseudomonadati</taxon>
        <taxon>Planctomycetota</taxon>
        <taxon>Planctomycetia</taxon>
        <taxon>Planctomycetales</taxon>
        <taxon>Planctomycetaceae</taxon>
        <taxon>Polystyrenella</taxon>
    </lineage>
</organism>
<sequence>MPTGQPSSSRWSRFLILGGGVGLLMIISLGVGDVYVSPGDVLSALFGGGNIDITTRNIVTELRLPRILLSVIVGAGLGTAGAGYQGMFRNPLADPFVIGASSGAAFGAAVAIMMQWGDTPFGWGAVPVSAMAGAMLAVGIVYGIASAGGKIPTVSLLLAGIAVSSIFSSMVALIMFMNEEKLARITGWLMGSFAGANWDILWPTAAVITCCASLLWFFSRGLDVLTFGEESAASLGFQMSQIKFIVILLATLATATAVAAGGIIGFIGLLAPHGARMLFGARHARVIPASALIGGALLLLADDVSRSAMDSRELPVGVICALLGSPFFLYLLKTRQYSIDAEAGG</sequence>
<dbReference type="Proteomes" id="UP000317178">
    <property type="component" value="Chromosome"/>
</dbReference>
<dbReference type="SUPFAM" id="SSF81345">
    <property type="entry name" value="ABC transporter involved in vitamin B12 uptake, BtuC"/>
    <property type="match status" value="1"/>
</dbReference>
<dbReference type="GO" id="GO:0005886">
    <property type="term" value="C:plasma membrane"/>
    <property type="evidence" value="ECO:0007669"/>
    <property type="project" value="UniProtKB-SubCell"/>
</dbReference>
<dbReference type="PANTHER" id="PTHR30472:SF25">
    <property type="entry name" value="ABC TRANSPORTER PERMEASE PROTEIN MJ0876-RELATED"/>
    <property type="match status" value="1"/>
</dbReference>
<dbReference type="CDD" id="cd06550">
    <property type="entry name" value="TM_ABC_iron-siderophores_like"/>
    <property type="match status" value="1"/>
</dbReference>
<evidence type="ECO:0000256" key="5">
    <source>
        <dbReference type="ARBA" id="ARBA00022692"/>
    </source>
</evidence>
<feature type="transmembrane region" description="Helical" evidence="8">
    <location>
        <begin position="200"/>
        <end position="218"/>
    </location>
</feature>
<dbReference type="GO" id="GO:0022857">
    <property type="term" value="F:transmembrane transporter activity"/>
    <property type="evidence" value="ECO:0007669"/>
    <property type="project" value="InterPro"/>
</dbReference>
<evidence type="ECO:0000256" key="2">
    <source>
        <dbReference type="ARBA" id="ARBA00007935"/>
    </source>
</evidence>
<dbReference type="InterPro" id="IPR037294">
    <property type="entry name" value="ABC_BtuC-like"/>
</dbReference>
<protein>
    <submittedName>
        <fullName evidence="9">Putative ABC transporter permease protein</fullName>
    </submittedName>
</protein>
<dbReference type="PANTHER" id="PTHR30472">
    <property type="entry name" value="FERRIC ENTEROBACTIN TRANSPORT SYSTEM PERMEASE PROTEIN"/>
    <property type="match status" value="1"/>
</dbReference>
<keyword evidence="4" id="KW-1003">Cell membrane</keyword>
<dbReference type="Gene3D" id="1.10.3470.10">
    <property type="entry name" value="ABC transporter involved in vitamin B12 uptake, BtuC"/>
    <property type="match status" value="1"/>
</dbReference>
<dbReference type="Pfam" id="PF01032">
    <property type="entry name" value="FecCD"/>
    <property type="match status" value="1"/>
</dbReference>
<feature type="transmembrane region" description="Helical" evidence="8">
    <location>
        <begin position="156"/>
        <end position="177"/>
    </location>
</feature>
<keyword evidence="5 8" id="KW-0812">Transmembrane</keyword>
<evidence type="ECO:0000256" key="4">
    <source>
        <dbReference type="ARBA" id="ARBA00022475"/>
    </source>
</evidence>
<feature type="transmembrane region" description="Helical" evidence="8">
    <location>
        <begin position="283"/>
        <end position="301"/>
    </location>
</feature>
<evidence type="ECO:0000256" key="7">
    <source>
        <dbReference type="ARBA" id="ARBA00023136"/>
    </source>
</evidence>
<feature type="transmembrane region" description="Helical" evidence="8">
    <location>
        <begin position="122"/>
        <end position="144"/>
    </location>
</feature>
<name>A0A518CQF9_9PLAN</name>
<evidence type="ECO:0000256" key="1">
    <source>
        <dbReference type="ARBA" id="ARBA00004651"/>
    </source>
</evidence>
<evidence type="ECO:0000313" key="10">
    <source>
        <dbReference type="Proteomes" id="UP000317178"/>
    </source>
</evidence>
<evidence type="ECO:0000256" key="3">
    <source>
        <dbReference type="ARBA" id="ARBA00022448"/>
    </source>
</evidence>
<proteinExistence type="inferred from homology"/>
<feature type="transmembrane region" description="Helical" evidence="8">
    <location>
        <begin position="244"/>
        <end position="271"/>
    </location>
</feature>
<evidence type="ECO:0000256" key="8">
    <source>
        <dbReference type="SAM" id="Phobius"/>
    </source>
</evidence>
<evidence type="ECO:0000256" key="6">
    <source>
        <dbReference type="ARBA" id="ARBA00022989"/>
    </source>
</evidence>
<dbReference type="KEGG" id="plon:Pla110_32040"/>
<feature type="transmembrane region" description="Helical" evidence="8">
    <location>
        <begin position="67"/>
        <end position="84"/>
    </location>
</feature>
<keyword evidence="7 8" id="KW-0472">Membrane</keyword>
<gene>
    <name evidence="9" type="ORF">Pla110_32040</name>
</gene>
<keyword evidence="10" id="KW-1185">Reference proteome</keyword>
<reference evidence="9 10" key="1">
    <citation type="submission" date="2019-02" db="EMBL/GenBank/DDBJ databases">
        <title>Deep-cultivation of Planctomycetes and their phenomic and genomic characterization uncovers novel biology.</title>
        <authorList>
            <person name="Wiegand S."/>
            <person name="Jogler M."/>
            <person name="Boedeker C."/>
            <person name="Pinto D."/>
            <person name="Vollmers J."/>
            <person name="Rivas-Marin E."/>
            <person name="Kohn T."/>
            <person name="Peeters S.H."/>
            <person name="Heuer A."/>
            <person name="Rast P."/>
            <person name="Oberbeckmann S."/>
            <person name="Bunk B."/>
            <person name="Jeske O."/>
            <person name="Meyerdierks A."/>
            <person name="Storesund J.E."/>
            <person name="Kallscheuer N."/>
            <person name="Luecker S."/>
            <person name="Lage O.M."/>
            <person name="Pohl T."/>
            <person name="Merkel B.J."/>
            <person name="Hornburger P."/>
            <person name="Mueller R.-W."/>
            <person name="Bruemmer F."/>
            <person name="Labrenz M."/>
            <person name="Spormann A.M."/>
            <person name="Op den Camp H."/>
            <person name="Overmann J."/>
            <person name="Amann R."/>
            <person name="Jetten M.S.M."/>
            <person name="Mascher T."/>
            <person name="Medema M.H."/>
            <person name="Devos D.P."/>
            <person name="Kaster A.-K."/>
            <person name="Ovreas L."/>
            <person name="Rohde M."/>
            <person name="Galperin M.Y."/>
            <person name="Jogler C."/>
        </authorList>
    </citation>
    <scope>NUCLEOTIDE SEQUENCE [LARGE SCALE GENOMIC DNA]</scope>
    <source>
        <strain evidence="9 10">Pla110</strain>
    </source>
</reference>
<feature type="transmembrane region" description="Helical" evidence="8">
    <location>
        <begin position="96"/>
        <end position="116"/>
    </location>
</feature>
<dbReference type="EMBL" id="CP036281">
    <property type="protein sequence ID" value="QDU81462.1"/>
    <property type="molecule type" value="Genomic_DNA"/>
</dbReference>
<accession>A0A518CQF9</accession>
<dbReference type="InterPro" id="IPR000522">
    <property type="entry name" value="ABC_transptr_permease_BtuC"/>
</dbReference>
<feature type="transmembrane region" description="Helical" evidence="8">
    <location>
        <begin position="12"/>
        <end position="32"/>
    </location>
</feature>